<dbReference type="InterPro" id="IPR051396">
    <property type="entry name" value="Bact_Antivir_Def_Nuclease"/>
</dbReference>
<accession>A0A075HGJ1</accession>
<dbReference type="SUPFAM" id="SSF52540">
    <property type="entry name" value="P-loop containing nucleoside triphosphate hydrolases"/>
    <property type="match status" value="1"/>
</dbReference>
<dbReference type="AlphaFoldDB" id="A0A075HGJ1"/>
<dbReference type="InterPro" id="IPR041685">
    <property type="entry name" value="AAA_GajA/Old/RecF-like"/>
</dbReference>
<dbReference type="GO" id="GO:0004519">
    <property type="term" value="F:endonuclease activity"/>
    <property type="evidence" value="ECO:0007669"/>
    <property type="project" value="UniProtKB-KW"/>
</dbReference>
<name>A0A075HGJ1_9ARCH</name>
<evidence type="ECO:0000256" key="1">
    <source>
        <dbReference type="SAM" id="Coils"/>
    </source>
</evidence>
<sequence>MLIVELILTNNLNLIQVNRHQLRLRKFRVQAFRCIHDSGDIVVGDLAAFVGRNESGKTTILQALTMLNKDEDISELDLCDEMTERLKSEIRIVEGDFELNHDETEIVKERFPDLHITKLKIFRTNKDPEIQYDFGDIKINKEEDKNLEYWQTSTKQLSNFVESIPNYISKKLDTDFFTGNTPKDKKIIQAELDEFNDNLQDAATDAQQVISEWEKVYADITKNIKKILIDNTETDALKNFIGDNLHPRFVYFSDYKKILGNINLSEYIKESENEASAGIEYIEGFDRAETVRNLLYLAELDIEKLEGFKSSPSKLIKFLNTASKNLTQRLNPSWKGEAINVELRLNPGNILSVVLSDVHKDGTITNTGLLNRRAEGFKWTFSFIVNFAAETQRSELKEAILLLDEPARNLHPTQQAGISDLLKNLAGSNQVLYATHSPFMIFDYTPGNLLVVELDRKKHLSRIFYDYWKADDATLTPILYGLSKGLVDSITDREVGYNSRPLIIVESMSDTMYLNAFDKFLQDPNISMNPLNVVPAYSKNSVLPLSIFYHTHGYNTFVLLDNDYESNQIAEQLKNNKFSETQIIFFESSGNLLQSIEDYMVTEDYLYAVNQTYEIKLRRQGFTNLTKEEVLIHGKNGIVENLKAVWNEHSDDDWGEFEKEEVCRYICSKIALGAATFLTEKTRDRTRTLYRIIAERIRQYQNIAPREQFSNES</sequence>
<dbReference type="PANTHER" id="PTHR43581:SF3">
    <property type="entry name" value="AAA+ ATPASE DOMAIN-CONTAINING PROTEIN"/>
    <property type="match status" value="1"/>
</dbReference>
<protein>
    <submittedName>
        <fullName evidence="3">Putative ATP-dependent endonuclease</fullName>
    </submittedName>
</protein>
<organism evidence="3">
    <name type="scientific">uncultured marine thaumarchaeote KM3_62_H02</name>
    <dbReference type="NCBI Taxonomy" id="1456217"/>
    <lineage>
        <taxon>Archaea</taxon>
        <taxon>Nitrososphaerota</taxon>
        <taxon>environmental samples</taxon>
    </lineage>
</organism>
<dbReference type="EMBL" id="KF900975">
    <property type="protein sequence ID" value="AIF13527.1"/>
    <property type="molecule type" value="Genomic_DNA"/>
</dbReference>
<dbReference type="PANTHER" id="PTHR43581">
    <property type="entry name" value="ATP/GTP PHOSPHATASE"/>
    <property type="match status" value="1"/>
</dbReference>
<dbReference type="CDD" id="cd00267">
    <property type="entry name" value="ABC_ATPase"/>
    <property type="match status" value="1"/>
</dbReference>
<dbReference type="InterPro" id="IPR027417">
    <property type="entry name" value="P-loop_NTPase"/>
</dbReference>
<reference evidence="3" key="1">
    <citation type="journal article" date="2014" name="Genome Biol. Evol.">
        <title>Pangenome evidence for extensive interdomain horizontal transfer affecting lineage core and shell genes in uncultured planktonic thaumarchaeota and euryarchaeota.</title>
        <authorList>
            <person name="Deschamps P."/>
            <person name="Zivanovic Y."/>
            <person name="Moreira D."/>
            <person name="Rodriguez-Valera F."/>
            <person name="Lopez-Garcia P."/>
        </authorList>
    </citation>
    <scope>NUCLEOTIDE SEQUENCE</scope>
</reference>
<keyword evidence="3" id="KW-0378">Hydrolase</keyword>
<evidence type="ECO:0000259" key="2">
    <source>
        <dbReference type="Pfam" id="PF13175"/>
    </source>
</evidence>
<keyword evidence="3" id="KW-0540">Nuclease</keyword>
<dbReference type="Gene3D" id="3.40.50.300">
    <property type="entry name" value="P-loop containing nucleotide triphosphate hydrolases"/>
    <property type="match status" value="2"/>
</dbReference>
<keyword evidence="3" id="KW-0255">Endonuclease</keyword>
<keyword evidence="1" id="KW-0175">Coiled coil</keyword>
<evidence type="ECO:0000313" key="3">
    <source>
        <dbReference type="EMBL" id="AIF13527.1"/>
    </source>
</evidence>
<dbReference type="Pfam" id="PF13175">
    <property type="entry name" value="AAA_15"/>
    <property type="match status" value="1"/>
</dbReference>
<proteinExistence type="predicted"/>
<feature type="coiled-coil region" evidence="1">
    <location>
        <begin position="185"/>
        <end position="216"/>
    </location>
</feature>
<feature type="domain" description="Endonuclease GajA/Old nuclease/RecF-like AAA" evidence="2">
    <location>
        <begin position="24"/>
        <end position="441"/>
    </location>
</feature>